<evidence type="ECO:0000256" key="7">
    <source>
        <dbReference type="SAM" id="SignalP"/>
    </source>
</evidence>
<dbReference type="PANTHER" id="PTHR24264">
    <property type="entry name" value="TRYPSIN-RELATED"/>
    <property type="match status" value="1"/>
</dbReference>
<keyword evidence="2" id="KW-0964">Secreted</keyword>
<dbReference type="eggNOG" id="COG5640">
    <property type="taxonomic scope" value="Bacteria"/>
</dbReference>
<dbReference type="GO" id="GO:0006508">
    <property type="term" value="P:proteolysis"/>
    <property type="evidence" value="ECO:0007669"/>
    <property type="project" value="UniProtKB-KW"/>
</dbReference>
<evidence type="ECO:0000259" key="8">
    <source>
        <dbReference type="PROSITE" id="PS50240"/>
    </source>
</evidence>
<protein>
    <submittedName>
        <fullName evidence="9">Serine protease</fullName>
    </submittedName>
</protein>
<dbReference type="InterPro" id="IPR001254">
    <property type="entry name" value="Trypsin_dom"/>
</dbReference>
<dbReference type="STRING" id="1214242.B446_27245"/>
<dbReference type="InterPro" id="IPR050127">
    <property type="entry name" value="Serine_Proteases_S1"/>
</dbReference>
<dbReference type="GO" id="GO:0004252">
    <property type="term" value="F:serine-type endopeptidase activity"/>
    <property type="evidence" value="ECO:0007669"/>
    <property type="project" value="InterPro"/>
</dbReference>
<reference evidence="9 10" key="2">
    <citation type="journal article" date="2013" name="J. Biotechnol.">
        <title>Complete genome sequence of the kirromycin producer Streptomyces collinus Tu 365 consisting of a linear chromosome and two linear plasmids.</title>
        <authorList>
            <person name="Ruckert C."/>
            <person name="Szczepanowski R."/>
            <person name="Albersmeier A."/>
            <person name="Goesmann A."/>
            <person name="Iftime D."/>
            <person name="Musiol E.M."/>
            <person name="Blin K."/>
            <person name="Wohlleben W."/>
            <person name="Puhler A."/>
            <person name="Kalinowski J."/>
            <person name="Weber T."/>
        </authorList>
    </citation>
    <scope>NUCLEOTIDE SEQUENCE [LARGE SCALE GENOMIC DNA]</scope>
    <source>
        <strain evidence="10">DSM 40733 / Tue 365</strain>
    </source>
</reference>
<dbReference type="PROSITE" id="PS50240">
    <property type="entry name" value="TRYPSIN_DOM"/>
    <property type="match status" value="1"/>
</dbReference>
<dbReference type="PANTHER" id="PTHR24264:SF65">
    <property type="entry name" value="SRCR DOMAIN-CONTAINING PROTEIN"/>
    <property type="match status" value="1"/>
</dbReference>
<dbReference type="EMBL" id="CP006259">
    <property type="protein sequence ID" value="AGS72257.1"/>
    <property type="molecule type" value="Genomic_DNA"/>
</dbReference>
<dbReference type="HOGENOM" id="CLU_006842_7_0_11"/>
<evidence type="ECO:0000256" key="6">
    <source>
        <dbReference type="RuleBase" id="RU363034"/>
    </source>
</evidence>
<feature type="domain" description="Peptidase S1" evidence="8">
    <location>
        <begin position="36"/>
        <end position="277"/>
    </location>
</feature>
<gene>
    <name evidence="9" type="ORF">B446_27245</name>
</gene>
<keyword evidence="10" id="KW-1185">Reference proteome</keyword>
<accession>S5VNV9</accession>
<keyword evidence="4 6" id="KW-0378">Hydrolase</keyword>
<dbReference type="GO" id="GO:0005615">
    <property type="term" value="C:extracellular space"/>
    <property type="evidence" value="ECO:0007669"/>
    <property type="project" value="TreeGrafter"/>
</dbReference>
<evidence type="ECO:0000256" key="2">
    <source>
        <dbReference type="ARBA" id="ARBA00022525"/>
    </source>
</evidence>
<keyword evidence="7" id="KW-0732">Signal</keyword>
<dbReference type="PRINTS" id="PR00722">
    <property type="entry name" value="CHYMOTRYPSIN"/>
</dbReference>
<proteinExistence type="predicted"/>
<dbReference type="InterPro" id="IPR043504">
    <property type="entry name" value="Peptidase_S1_PA_chymotrypsin"/>
</dbReference>
<dbReference type="InterPro" id="IPR018114">
    <property type="entry name" value="TRYPSIN_HIS"/>
</dbReference>
<dbReference type="PATRIC" id="fig|1214242.5.peg.5582"/>
<dbReference type="SMART" id="SM00020">
    <property type="entry name" value="Tryp_SPc"/>
    <property type="match status" value="1"/>
</dbReference>
<keyword evidence="3 6" id="KW-0645">Protease</keyword>
<evidence type="ECO:0000256" key="3">
    <source>
        <dbReference type="ARBA" id="ARBA00022670"/>
    </source>
</evidence>
<dbReference type="KEGG" id="sci:B446_27245"/>
<dbReference type="InterPro" id="IPR001314">
    <property type="entry name" value="Peptidase_S1A"/>
</dbReference>
<evidence type="ECO:0000256" key="5">
    <source>
        <dbReference type="ARBA" id="ARBA00023157"/>
    </source>
</evidence>
<dbReference type="SUPFAM" id="SSF50494">
    <property type="entry name" value="Trypsin-like serine proteases"/>
    <property type="match status" value="1"/>
</dbReference>
<dbReference type="RefSeq" id="WP_020942669.1">
    <property type="nucleotide sequence ID" value="NC_021985.1"/>
</dbReference>
<comment type="subcellular location">
    <subcellularLocation>
        <location evidence="1">Secreted</location>
    </subcellularLocation>
</comment>
<evidence type="ECO:0000313" key="10">
    <source>
        <dbReference type="Proteomes" id="UP000015423"/>
    </source>
</evidence>
<keyword evidence="5" id="KW-1015">Disulfide bond</keyword>
<feature type="signal peptide" evidence="7">
    <location>
        <begin position="1"/>
        <end position="27"/>
    </location>
</feature>
<dbReference type="CDD" id="cd00190">
    <property type="entry name" value="Tryp_SPc"/>
    <property type="match status" value="1"/>
</dbReference>
<feature type="chain" id="PRO_5039109735" evidence="7">
    <location>
        <begin position="28"/>
        <end position="286"/>
    </location>
</feature>
<name>S5VNV9_STRC3</name>
<dbReference type="InterPro" id="IPR033116">
    <property type="entry name" value="TRYPSIN_SER"/>
</dbReference>
<keyword evidence="6" id="KW-0720">Serine protease</keyword>
<evidence type="ECO:0000313" key="9">
    <source>
        <dbReference type="EMBL" id="AGS72257.1"/>
    </source>
</evidence>
<dbReference type="InterPro" id="IPR009003">
    <property type="entry name" value="Peptidase_S1_PA"/>
</dbReference>
<dbReference type="PROSITE" id="PS00135">
    <property type="entry name" value="TRYPSIN_SER"/>
    <property type="match status" value="1"/>
</dbReference>
<dbReference type="Gene3D" id="2.40.10.10">
    <property type="entry name" value="Trypsin-like serine proteases"/>
    <property type="match status" value="1"/>
</dbReference>
<evidence type="ECO:0000256" key="4">
    <source>
        <dbReference type="ARBA" id="ARBA00022801"/>
    </source>
</evidence>
<reference evidence="10" key="1">
    <citation type="submission" date="2012-10" db="EMBL/GenBank/DDBJ databases">
        <title>The complete genome sequence of Streptomyces collinus Tu 365.</title>
        <authorList>
            <person name="Ruckert C."/>
            <person name="Szczepanowski R."/>
            <person name="Goesmann A."/>
            <person name="Pross E.K."/>
            <person name="Musiol E.M."/>
            <person name="Blin K."/>
            <person name="Wohlleben W."/>
            <person name="Puhler A."/>
            <person name="Weber T."/>
            <person name="Kalinowski J."/>
        </authorList>
    </citation>
    <scope>NUCLEOTIDE SEQUENCE [LARGE SCALE GENOMIC DNA]</scope>
    <source>
        <strain evidence="10">DSM 40733 / Tue 365</strain>
    </source>
</reference>
<dbReference type="AlphaFoldDB" id="S5VNV9"/>
<dbReference type="PROSITE" id="PS00134">
    <property type="entry name" value="TRYPSIN_HIS"/>
    <property type="match status" value="1"/>
</dbReference>
<dbReference type="Proteomes" id="UP000015423">
    <property type="component" value="Chromosome"/>
</dbReference>
<sequence>MRRTVARALIRPLVLAATLTAIPLTGAAPVAADSVVVGGFPIDVSQAPWTVALSSRDRFGGTRAGQFCGGVAITRTTVLTAAHCLTDDVLGAPPNRVHDLKVIAGRTNLLADEGQEIDVQEVRVNPHYDPDANTGDFGVLTLAEPLPRSSVVTMAPEGDPVYTPGTKALVTGWGDTSGGGAYARHLHAARVHVLADSRCARAYPGGPEGTYRPGSMLCAGEVEGGPDACQGDSGGPLVASGRLIGLVSWGSGCGRPGNPGVYTRVSDVLHTLETAAAGPQKAPGSA</sequence>
<dbReference type="Pfam" id="PF00089">
    <property type="entry name" value="Trypsin"/>
    <property type="match status" value="1"/>
</dbReference>
<organism evidence="9 10">
    <name type="scientific">Streptomyces collinus (strain DSM 40733 / Tue 365)</name>
    <dbReference type="NCBI Taxonomy" id="1214242"/>
    <lineage>
        <taxon>Bacteria</taxon>
        <taxon>Bacillati</taxon>
        <taxon>Actinomycetota</taxon>
        <taxon>Actinomycetes</taxon>
        <taxon>Kitasatosporales</taxon>
        <taxon>Streptomycetaceae</taxon>
        <taxon>Streptomyces</taxon>
    </lineage>
</organism>
<dbReference type="FunFam" id="2.40.10.10:FF:000002">
    <property type="entry name" value="Transmembrane protease serine"/>
    <property type="match status" value="1"/>
</dbReference>
<evidence type="ECO:0000256" key="1">
    <source>
        <dbReference type="ARBA" id="ARBA00004613"/>
    </source>
</evidence>